<evidence type="ECO:0000313" key="1">
    <source>
        <dbReference type="EMBL" id="CAI2366529.1"/>
    </source>
</evidence>
<name>A0AAD1UJQ2_EUPCR</name>
<keyword evidence="2" id="KW-1185">Reference proteome</keyword>
<dbReference type="AlphaFoldDB" id="A0AAD1UJQ2"/>
<comment type="caution">
    <text evidence="1">The sequence shown here is derived from an EMBL/GenBank/DDBJ whole genome shotgun (WGS) entry which is preliminary data.</text>
</comment>
<dbReference type="EMBL" id="CAMPGE010007614">
    <property type="protein sequence ID" value="CAI2366529.1"/>
    <property type="molecule type" value="Genomic_DNA"/>
</dbReference>
<protein>
    <submittedName>
        <fullName evidence="1">Uncharacterized protein</fullName>
    </submittedName>
</protein>
<evidence type="ECO:0000313" key="2">
    <source>
        <dbReference type="Proteomes" id="UP001295684"/>
    </source>
</evidence>
<proteinExistence type="predicted"/>
<organism evidence="1 2">
    <name type="scientific">Euplotes crassus</name>
    <dbReference type="NCBI Taxonomy" id="5936"/>
    <lineage>
        <taxon>Eukaryota</taxon>
        <taxon>Sar</taxon>
        <taxon>Alveolata</taxon>
        <taxon>Ciliophora</taxon>
        <taxon>Intramacronucleata</taxon>
        <taxon>Spirotrichea</taxon>
        <taxon>Hypotrichia</taxon>
        <taxon>Euplotida</taxon>
        <taxon>Euplotidae</taxon>
        <taxon>Moneuplotes</taxon>
    </lineage>
</organism>
<dbReference type="Proteomes" id="UP001295684">
    <property type="component" value="Unassembled WGS sequence"/>
</dbReference>
<accession>A0AAD1UJQ2</accession>
<gene>
    <name evidence="1" type="ORF">ECRASSUSDP1_LOCUS7802</name>
</gene>
<sequence length="92" mass="10567">MCSCFCRFSTRVLSLVTSDISEKYFFLKSARVGQENDEISSCLASLRFCWFNDLHSLSIPKNFKAFSLSFYSFSSNKLSSPSGQMFLKINCW</sequence>
<reference evidence="1" key="1">
    <citation type="submission" date="2023-07" db="EMBL/GenBank/DDBJ databases">
        <authorList>
            <consortium name="AG Swart"/>
            <person name="Singh M."/>
            <person name="Singh A."/>
            <person name="Seah K."/>
            <person name="Emmerich C."/>
        </authorList>
    </citation>
    <scope>NUCLEOTIDE SEQUENCE</scope>
    <source>
        <strain evidence="1">DP1</strain>
    </source>
</reference>